<dbReference type="Proteomes" id="UP000887579">
    <property type="component" value="Unplaced"/>
</dbReference>
<dbReference type="WBParaSite" id="ES5_v2.g1085.t1">
    <property type="protein sequence ID" value="ES5_v2.g1085.t1"/>
    <property type="gene ID" value="ES5_v2.g1085"/>
</dbReference>
<evidence type="ECO:0000313" key="2">
    <source>
        <dbReference type="WBParaSite" id="ES5_v2.g1085.t1"/>
    </source>
</evidence>
<organism evidence="1 2">
    <name type="scientific">Panagrolaimus sp. ES5</name>
    <dbReference type="NCBI Taxonomy" id="591445"/>
    <lineage>
        <taxon>Eukaryota</taxon>
        <taxon>Metazoa</taxon>
        <taxon>Ecdysozoa</taxon>
        <taxon>Nematoda</taxon>
        <taxon>Chromadorea</taxon>
        <taxon>Rhabditida</taxon>
        <taxon>Tylenchina</taxon>
        <taxon>Panagrolaimomorpha</taxon>
        <taxon>Panagrolaimoidea</taxon>
        <taxon>Panagrolaimidae</taxon>
        <taxon>Panagrolaimus</taxon>
    </lineage>
</organism>
<proteinExistence type="predicted"/>
<accession>A0AC34F1G9</accession>
<sequence length="414" mass="47320">MSTKKLSLHITLYENLIKDDIASVDGENEEFKGEKSDLKRKWRNVKQFRLSPFFDFQNSLEFPRQQENEATKPEMMTFKASQKLLNPNDPFPSTPGKITKSANPSPNEVGTASIEKPRNDQIYIREEFAFNTPSNDGSAPPTFTPSNYLWDRLPETTIEPIFKKKTADEIKEEEITFFSATLDPIFCKPANPDEIFSTSVEMLEMGRDEDAFFGIRNNLVRNNLAVKFYSPVGPLLQFLPVLCMLKPGEIKHVRIWKLPKCTPNTHFNIAFREMDGHKSDLKSVFADLKDVQFKTIVVSERPPKPLAIKSDLMVLNFSTNGDEKYLKLSNVDDERQAVKCMIIGESSQSFKLHPEICFIESELAVDIKVTRCCEMPDQAILMVEFVECTNSMLKIEEVPFCAEDKEIQVELKSS</sequence>
<protein>
    <submittedName>
        <fullName evidence="2">Major sperm protein</fullName>
    </submittedName>
</protein>
<evidence type="ECO:0000313" key="1">
    <source>
        <dbReference type="Proteomes" id="UP000887579"/>
    </source>
</evidence>
<reference evidence="2" key="1">
    <citation type="submission" date="2022-11" db="UniProtKB">
        <authorList>
            <consortium name="WormBaseParasite"/>
        </authorList>
    </citation>
    <scope>IDENTIFICATION</scope>
</reference>
<name>A0AC34F1G9_9BILA</name>